<dbReference type="Proteomes" id="UP001164286">
    <property type="component" value="Unassembled WGS sequence"/>
</dbReference>
<feature type="transmembrane region" description="Helical" evidence="2">
    <location>
        <begin position="85"/>
        <end position="106"/>
    </location>
</feature>
<name>A0AA38LV15_9TREE</name>
<evidence type="ECO:0000256" key="2">
    <source>
        <dbReference type="SAM" id="Phobius"/>
    </source>
</evidence>
<feature type="compositionally biased region" description="Polar residues" evidence="1">
    <location>
        <begin position="1"/>
        <end position="10"/>
    </location>
</feature>
<dbReference type="RefSeq" id="XP_052946422.1">
    <property type="nucleotide sequence ID" value="XM_053093367.1"/>
</dbReference>
<keyword evidence="2" id="KW-0472">Membrane</keyword>
<proteinExistence type="predicted"/>
<feature type="transmembrane region" description="Helical" evidence="2">
    <location>
        <begin position="60"/>
        <end position="79"/>
    </location>
</feature>
<reference evidence="3" key="1">
    <citation type="journal article" date="2022" name="G3 (Bethesda)">
        <title>High quality genome of the basidiomycete yeast Dioszegia hungarica PDD-24b-2 isolated from cloud water.</title>
        <authorList>
            <person name="Jarrige D."/>
            <person name="Haridas S."/>
            <person name="Bleykasten-Grosshans C."/>
            <person name="Joly M."/>
            <person name="Nadalig T."/>
            <person name="Sancelme M."/>
            <person name="Vuilleumier S."/>
            <person name="Grigoriev I.V."/>
            <person name="Amato P."/>
            <person name="Bringel F."/>
        </authorList>
    </citation>
    <scope>NUCLEOTIDE SEQUENCE</scope>
    <source>
        <strain evidence="3">PDD-24b-2</strain>
    </source>
</reference>
<feature type="transmembrane region" description="Helical" evidence="2">
    <location>
        <begin position="181"/>
        <end position="199"/>
    </location>
</feature>
<dbReference type="GeneID" id="77732572"/>
<dbReference type="EMBL" id="JAKWFO010000005">
    <property type="protein sequence ID" value="KAI9636645.1"/>
    <property type="molecule type" value="Genomic_DNA"/>
</dbReference>
<keyword evidence="2" id="KW-0812">Transmembrane</keyword>
<evidence type="ECO:0000313" key="3">
    <source>
        <dbReference type="EMBL" id="KAI9636645.1"/>
    </source>
</evidence>
<keyword evidence="4" id="KW-1185">Reference proteome</keyword>
<evidence type="ECO:0000313" key="4">
    <source>
        <dbReference type="Proteomes" id="UP001164286"/>
    </source>
</evidence>
<keyword evidence="2" id="KW-1133">Transmembrane helix</keyword>
<sequence length="223" mass="24763">MQSASSQLASSPVYGSPSHPNPANRSIYPSQDQPYSQGRITYDGGKIEGGPTAGVRVRNWLMLIHFLFIAVDLVLTAIFTFNILFLSLHAAMLIAFLIYIPAAFAFTSRRRKTRFDHAGGEVAYLVVQQIGWLLSGIFATIQTITTSCTVPHRTGFGGNFHWVYTPARYCTFSAVNLGLSFGHFIFLVGWMTWIIMVVYRSSPGNPTKAFKISTGWLLRGWQG</sequence>
<evidence type="ECO:0000256" key="1">
    <source>
        <dbReference type="SAM" id="MobiDB-lite"/>
    </source>
</evidence>
<feature type="region of interest" description="Disordered" evidence="1">
    <location>
        <begin position="1"/>
        <end position="34"/>
    </location>
</feature>
<accession>A0AA38LV15</accession>
<protein>
    <submittedName>
        <fullName evidence="3">Uncharacterized protein</fullName>
    </submittedName>
</protein>
<dbReference type="AlphaFoldDB" id="A0AA38LV15"/>
<organism evidence="3 4">
    <name type="scientific">Dioszegia hungarica</name>
    <dbReference type="NCBI Taxonomy" id="4972"/>
    <lineage>
        <taxon>Eukaryota</taxon>
        <taxon>Fungi</taxon>
        <taxon>Dikarya</taxon>
        <taxon>Basidiomycota</taxon>
        <taxon>Agaricomycotina</taxon>
        <taxon>Tremellomycetes</taxon>
        <taxon>Tremellales</taxon>
        <taxon>Bulleribasidiaceae</taxon>
        <taxon>Dioszegia</taxon>
    </lineage>
</organism>
<comment type="caution">
    <text evidence="3">The sequence shown here is derived from an EMBL/GenBank/DDBJ whole genome shotgun (WGS) entry which is preliminary data.</text>
</comment>
<gene>
    <name evidence="3" type="ORF">MKK02DRAFT_45350</name>
</gene>
<feature type="compositionally biased region" description="Polar residues" evidence="1">
    <location>
        <begin position="21"/>
        <end position="34"/>
    </location>
</feature>